<keyword evidence="8 10" id="KW-0472">Membrane</keyword>
<dbReference type="CDD" id="cd04590">
    <property type="entry name" value="CBS_pair_CorC_HlyC_assoc"/>
    <property type="match status" value="1"/>
</dbReference>
<evidence type="ECO:0000256" key="4">
    <source>
        <dbReference type="ARBA" id="ARBA00022692"/>
    </source>
</evidence>
<feature type="domain" description="CBS" evidence="12">
    <location>
        <begin position="224"/>
        <end position="284"/>
    </location>
</feature>
<feature type="domain" description="CNNM transmembrane" evidence="13">
    <location>
        <begin position="1"/>
        <end position="203"/>
    </location>
</feature>
<dbReference type="Pfam" id="PF03471">
    <property type="entry name" value="CorC_HlyC"/>
    <property type="match status" value="1"/>
</dbReference>
<dbReference type="Pfam" id="PF00571">
    <property type="entry name" value="CBS"/>
    <property type="match status" value="2"/>
</dbReference>
<dbReference type="Pfam" id="PF01595">
    <property type="entry name" value="CNNM"/>
    <property type="match status" value="1"/>
</dbReference>
<dbReference type="GO" id="GO:0050660">
    <property type="term" value="F:flavin adenine dinucleotide binding"/>
    <property type="evidence" value="ECO:0007669"/>
    <property type="project" value="InterPro"/>
</dbReference>
<dbReference type="PROSITE" id="PS51846">
    <property type="entry name" value="CNNM"/>
    <property type="match status" value="1"/>
</dbReference>
<accession>A0A1G6LC62</accession>
<dbReference type="SMART" id="SM01091">
    <property type="entry name" value="CorC_HlyC"/>
    <property type="match status" value="1"/>
</dbReference>
<evidence type="ECO:0000256" key="8">
    <source>
        <dbReference type="ARBA" id="ARBA00023136"/>
    </source>
</evidence>
<evidence type="ECO:0000256" key="1">
    <source>
        <dbReference type="ARBA" id="ARBA00004651"/>
    </source>
</evidence>
<dbReference type="InterPro" id="IPR046342">
    <property type="entry name" value="CBS_dom_sf"/>
</dbReference>
<keyword evidence="15" id="KW-1185">Reference proteome</keyword>
<keyword evidence="7 9" id="KW-0129">CBS domain</keyword>
<gene>
    <name evidence="14" type="ORF">SAMN05421663_102334</name>
</gene>
<evidence type="ECO:0000256" key="3">
    <source>
        <dbReference type="ARBA" id="ARBA00022475"/>
    </source>
</evidence>
<feature type="domain" description="CBS" evidence="12">
    <location>
        <begin position="287"/>
        <end position="344"/>
    </location>
</feature>
<dbReference type="InterPro" id="IPR005170">
    <property type="entry name" value="Transptr-assoc_dom"/>
</dbReference>
<dbReference type="InterPro" id="IPR016169">
    <property type="entry name" value="FAD-bd_PCMH_sub2"/>
</dbReference>
<evidence type="ECO:0000256" key="7">
    <source>
        <dbReference type="ARBA" id="ARBA00023122"/>
    </source>
</evidence>
<feature type="transmembrane region" description="Helical" evidence="11">
    <location>
        <begin position="60"/>
        <end position="80"/>
    </location>
</feature>
<feature type="transmembrane region" description="Helical" evidence="11">
    <location>
        <begin position="100"/>
        <end position="124"/>
    </location>
</feature>
<comment type="subcellular location">
    <subcellularLocation>
        <location evidence="1">Cell membrane</location>
        <topology evidence="1">Multi-pass membrane protein</topology>
    </subcellularLocation>
</comment>
<evidence type="ECO:0000256" key="5">
    <source>
        <dbReference type="ARBA" id="ARBA00022737"/>
    </source>
</evidence>
<organism evidence="14 15">
    <name type="scientific">Terribacillus halophilus</name>
    <dbReference type="NCBI Taxonomy" id="361279"/>
    <lineage>
        <taxon>Bacteria</taxon>
        <taxon>Bacillati</taxon>
        <taxon>Bacillota</taxon>
        <taxon>Bacilli</taxon>
        <taxon>Bacillales</taxon>
        <taxon>Bacillaceae</taxon>
        <taxon>Terribacillus</taxon>
    </lineage>
</organism>
<dbReference type="SUPFAM" id="SSF54631">
    <property type="entry name" value="CBS-domain pair"/>
    <property type="match status" value="1"/>
</dbReference>
<dbReference type="RefSeq" id="WP_093726159.1">
    <property type="nucleotide sequence ID" value="NZ_FMZB01000002.1"/>
</dbReference>
<evidence type="ECO:0000259" key="12">
    <source>
        <dbReference type="PROSITE" id="PS51371"/>
    </source>
</evidence>
<dbReference type="Gene3D" id="3.30.465.10">
    <property type="match status" value="1"/>
</dbReference>
<dbReference type="Gene3D" id="3.10.580.10">
    <property type="entry name" value="CBS-domain"/>
    <property type="match status" value="1"/>
</dbReference>
<dbReference type="Proteomes" id="UP000198666">
    <property type="component" value="Unassembled WGS sequence"/>
</dbReference>
<evidence type="ECO:0000256" key="6">
    <source>
        <dbReference type="ARBA" id="ARBA00022989"/>
    </source>
</evidence>
<dbReference type="PROSITE" id="PS51371">
    <property type="entry name" value="CBS"/>
    <property type="match status" value="2"/>
</dbReference>
<dbReference type="InterPro" id="IPR036318">
    <property type="entry name" value="FAD-bd_PCMH-like_sf"/>
</dbReference>
<dbReference type="AlphaFoldDB" id="A0A1G6LC62"/>
<evidence type="ECO:0000259" key="13">
    <source>
        <dbReference type="PROSITE" id="PS51846"/>
    </source>
</evidence>
<evidence type="ECO:0000256" key="10">
    <source>
        <dbReference type="PROSITE-ProRule" id="PRU01193"/>
    </source>
</evidence>
<dbReference type="OrthoDB" id="9798188at2"/>
<keyword evidence="4 10" id="KW-0812">Transmembrane</keyword>
<evidence type="ECO:0000256" key="2">
    <source>
        <dbReference type="ARBA" id="ARBA00006337"/>
    </source>
</evidence>
<protein>
    <submittedName>
        <fullName evidence="14">Hemolysin, contains CBS domains</fullName>
    </submittedName>
</protein>
<dbReference type="InterPro" id="IPR002550">
    <property type="entry name" value="CNNM"/>
</dbReference>
<dbReference type="PANTHER" id="PTHR43099:SF2">
    <property type="entry name" value="UPF0053 PROTEIN YRKA"/>
    <property type="match status" value="1"/>
</dbReference>
<proteinExistence type="inferred from homology"/>
<keyword evidence="5" id="KW-0677">Repeat</keyword>
<keyword evidence="6 10" id="KW-1133">Transmembrane helix</keyword>
<evidence type="ECO:0000313" key="15">
    <source>
        <dbReference type="Proteomes" id="UP000198666"/>
    </source>
</evidence>
<dbReference type="EMBL" id="FMZB01000002">
    <property type="protein sequence ID" value="SDC40791.1"/>
    <property type="molecule type" value="Genomic_DNA"/>
</dbReference>
<feature type="transmembrane region" description="Helical" evidence="11">
    <location>
        <begin position="6"/>
        <end position="30"/>
    </location>
</feature>
<dbReference type="GO" id="GO:0005886">
    <property type="term" value="C:plasma membrane"/>
    <property type="evidence" value="ECO:0007669"/>
    <property type="project" value="UniProtKB-SubCell"/>
</dbReference>
<feature type="transmembrane region" description="Helical" evidence="11">
    <location>
        <begin position="145"/>
        <end position="167"/>
    </location>
</feature>
<dbReference type="InterPro" id="IPR044751">
    <property type="entry name" value="Ion_transp-like_CBS"/>
</dbReference>
<dbReference type="PANTHER" id="PTHR43099">
    <property type="entry name" value="UPF0053 PROTEIN YRKA"/>
    <property type="match status" value="1"/>
</dbReference>
<sequence length="443" mass="50619">MDPLLALNLALVALFIILTAFFVGAEFAVVKVRMSRIEQLIEEGNKTALVVQKLVRDLDYYLSACQLGITVTALVLGALGEPTVEKILHPVFEYFGLSDSLSTILSFAIAFAVVTFLHVVIGELAPKTLAIQYTEKMTLILARPLYWFGKLMAPFIYTLNGSARVFLRMFGVKPVAHEQAHSEEELKIIMAQSFQSGEINKTELDYMENIFTFNDRVVKDILVPRTQVIAISDTMTRQEIQEVMVEHQYTRYPVSEDGDKDRIYGFVNVKEMLTDFTSKEDKKLDAFIHPIPTVHEGTSLNDTLLIMQKKRVHIALVVDEYGGTAGIVTMEDMLEEIVGEIRDEFDGNEKPDIQQVTENKYRLNGRVLLEEVEEQFNIRFVNEAEVDTIGGWMFTNLRNIEEHRVIEAHGYEWEIIEMQNHQIVEVEMRKQTQVEQLEESISN</sequence>
<keyword evidence="3" id="KW-1003">Cell membrane</keyword>
<dbReference type="STRING" id="361279.SAMN05421663_102334"/>
<dbReference type="SMART" id="SM00116">
    <property type="entry name" value="CBS"/>
    <property type="match status" value="2"/>
</dbReference>
<dbReference type="InterPro" id="IPR051676">
    <property type="entry name" value="UPF0053_domain"/>
</dbReference>
<dbReference type="SUPFAM" id="SSF56176">
    <property type="entry name" value="FAD-binding/transporter-associated domain-like"/>
    <property type="match status" value="1"/>
</dbReference>
<name>A0A1G6LC62_9BACI</name>
<dbReference type="InterPro" id="IPR000644">
    <property type="entry name" value="CBS_dom"/>
</dbReference>
<reference evidence="15" key="1">
    <citation type="submission" date="2016-10" db="EMBL/GenBank/DDBJ databases">
        <authorList>
            <person name="Varghese N."/>
            <person name="Submissions S."/>
        </authorList>
    </citation>
    <scope>NUCLEOTIDE SEQUENCE [LARGE SCALE GENOMIC DNA]</scope>
    <source>
        <strain evidence="15">DSM 21620</strain>
    </source>
</reference>
<comment type="similarity">
    <text evidence="2">Belongs to the UPF0053 family.</text>
</comment>
<evidence type="ECO:0000313" key="14">
    <source>
        <dbReference type="EMBL" id="SDC40791.1"/>
    </source>
</evidence>
<evidence type="ECO:0000256" key="11">
    <source>
        <dbReference type="SAM" id="Phobius"/>
    </source>
</evidence>
<dbReference type="FunFam" id="3.10.580.10:FF:000002">
    <property type="entry name" value="Magnesium/cobalt efflux protein CorC"/>
    <property type="match status" value="1"/>
</dbReference>
<evidence type="ECO:0000256" key="9">
    <source>
        <dbReference type="PROSITE-ProRule" id="PRU00703"/>
    </source>
</evidence>